<sequence length="91" mass="9795">MRGRPSSSLSIYRAHSADINDQPPAYQTLHSFVTASQPACLAIATAIAATRAGISGNLTRFDTRLDTIRQSLPSHFGSCRLKHPRSDGKAT</sequence>
<dbReference type="RefSeq" id="XP_751985.1">
    <property type="nucleotide sequence ID" value="XM_746892.1"/>
</dbReference>
<dbReference type="Proteomes" id="UP000002530">
    <property type="component" value="Unassembled WGS sequence"/>
</dbReference>
<evidence type="ECO:0000313" key="1">
    <source>
        <dbReference type="EMBL" id="EAL89947.1"/>
    </source>
</evidence>
<comment type="caution">
    <text evidence="1">The sequence shown here is derived from an EMBL/GenBank/DDBJ whole genome shotgun (WGS) entry which is preliminary data.</text>
</comment>
<dbReference type="AlphaFoldDB" id="Q4WP87"/>
<dbReference type="KEGG" id="afm:AFUA_4G08400"/>
<keyword evidence="2" id="KW-1185">Reference proteome</keyword>
<protein>
    <submittedName>
        <fullName evidence="1">Uncharacterized protein</fullName>
    </submittedName>
</protein>
<reference evidence="1 2" key="1">
    <citation type="journal article" date="2005" name="Nature">
        <title>Genomic sequence of the pathogenic and allergenic filamentous fungus Aspergillus fumigatus.</title>
        <authorList>
            <person name="Nierman W.C."/>
            <person name="Pain A."/>
            <person name="Anderson M.J."/>
            <person name="Wortman J.R."/>
            <person name="Kim H.S."/>
            <person name="Arroyo J."/>
            <person name="Berriman M."/>
            <person name="Abe K."/>
            <person name="Archer D.B."/>
            <person name="Bermejo C."/>
            <person name="Bennett J."/>
            <person name="Bowyer P."/>
            <person name="Chen D."/>
            <person name="Collins M."/>
            <person name="Coulsen R."/>
            <person name="Davies R."/>
            <person name="Dyer P.S."/>
            <person name="Farman M."/>
            <person name="Fedorova N."/>
            <person name="Fedorova N."/>
            <person name="Feldblyum T.V."/>
            <person name="Fischer R."/>
            <person name="Fosker N."/>
            <person name="Fraser A."/>
            <person name="Garcia J.L."/>
            <person name="Garcia M.J."/>
            <person name="Goble A."/>
            <person name="Goldman G.H."/>
            <person name="Gomi K."/>
            <person name="Griffith-Jones S."/>
            <person name="Gwilliam R."/>
            <person name="Haas B."/>
            <person name="Haas H."/>
            <person name="Harris D."/>
            <person name="Horiuchi H."/>
            <person name="Huang J."/>
            <person name="Humphray S."/>
            <person name="Jimenez J."/>
            <person name="Keller N."/>
            <person name="Khouri H."/>
            <person name="Kitamoto K."/>
            <person name="Kobayashi T."/>
            <person name="Konzack S."/>
            <person name="Kulkarni R."/>
            <person name="Kumagai T."/>
            <person name="Lafon A."/>
            <person name="Latge J.P."/>
            <person name="Li W."/>
            <person name="Lord A."/>
            <person name="Lu C."/>
            <person name="Majoros W.H."/>
            <person name="May G.S."/>
            <person name="Miller B.L."/>
            <person name="Mohamoud Y."/>
            <person name="Molina M."/>
            <person name="Monod M."/>
            <person name="Mouyna I."/>
            <person name="Mulligan S."/>
            <person name="Murphy L."/>
            <person name="O'Neil S."/>
            <person name="Paulsen I."/>
            <person name="Penalva M.A."/>
            <person name="Pertea M."/>
            <person name="Price C."/>
            <person name="Pritchard B.L."/>
            <person name="Quail M.A."/>
            <person name="Rabbinowitsch E."/>
            <person name="Rawlins N."/>
            <person name="Rajandream M.A."/>
            <person name="Reichard U."/>
            <person name="Renauld H."/>
            <person name="Robson G.D."/>
            <person name="Rodriguez de Cordoba S."/>
            <person name="Rodriguez-Pena J.M."/>
            <person name="Ronning C.M."/>
            <person name="Rutter S."/>
            <person name="Salzberg S.L."/>
            <person name="Sanchez M."/>
            <person name="Sanchez-Ferrero J.C."/>
            <person name="Saunders D."/>
            <person name="Seeger K."/>
            <person name="Squares R."/>
            <person name="Squares S."/>
            <person name="Takeuchi M."/>
            <person name="Tekaia F."/>
            <person name="Turner G."/>
            <person name="Vazquez de Aldana C.R."/>
            <person name="Weidman J."/>
            <person name="White O."/>
            <person name="Woodward J."/>
            <person name="Yu J.H."/>
            <person name="Fraser C."/>
            <person name="Galagan J.E."/>
            <person name="Asai K."/>
            <person name="Machida M."/>
            <person name="Hall N."/>
            <person name="Barrell B."/>
            <person name="Denning D.W."/>
        </authorList>
    </citation>
    <scope>NUCLEOTIDE SEQUENCE [LARGE SCALE GENOMIC DNA]</scope>
    <source>
        <strain evidence="1 2">Af293</strain>
    </source>
</reference>
<dbReference type="EMBL" id="AAHF01000005">
    <property type="protein sequence ID" value="EAL89947.1"/>
    <property type="molecule type" value="Genomic_DNA"/>
</dbReference>
<gene>
    <name evidence="1" type="ORF">AFUA_4G08400</name>
</gene>
<dbReference type="VEuPathDB" id="FungiDB:Afu4g08400"/>
<dbReference type="GeneID" id="3509203"/>
<organism evidence="1 2">
    <name type="scientific">Aspergillus fumigatus (strain ATCC MYA-4609 / CBS 101355 / FGSC A1100 / Af293)</name>
    <name type="common">Neosartorya fumigata</name>
    <dbReference type="NCBI Taxonomy" id="330879"/>
    <lineage>
        <taxon>Eukaryota</taxon>
        <taxon>Fungi</taxon>
        <taxon>Dikarya</taxon>
        <taxon>Ascomycota</taxon>
        <taxon>Pezizomycotina</taxon>
        <taxon>Eurotiomycetes</taxon>
        <taxon>Eurotiomycetidae</taxon>
        <taxon>Eurotiales</taxon>
        <taxon>Aspergillaceae</taxon>
        <taxon>Aspergillus</taxon>
        <taxon>Aspergillus subgen. Fumigati</taxon>
    </lineage>
</organism>
<dbReference type="OrthoDB" id="4509022at2759"/>
<proteinExistence type="predicted"/>
<dbReference type="HOGENOM" id="CLU_2426600_0_0_1"/>
<name>Q4WP87_ASPFU</name>
<evidence type="ECO:0000313" key="2">
    <source>
        <dbReference type="Proteomes" id="UP000002530"/>
    </source>
</evidence>
<dbReference type="InParanoid" id="Q4WP87"/>
<accession>Q4WP87</accession>